<gene>
    <name evidence="1" type="ORF">FisN_UnNu092</name>
</gene>
<sequence length="234" mass="26416">MTKEYEPSSKNKLSRNNDAIAEAIAADGLFDFGTKPKAEHMQQLESTLGRKRRDGKPLPRHCFHCRSPNHTIRQCLDYLKDDRRYMDPALLETGAILVNHFPTCVIDMDAGITSEDLDNDDTSGGHGLHNIDKIGLVEDSDAANAIVQSRILKLTGEDAAEIHAEDDNENNYLLDMDLAPSGSNRDIVVIIRDKDYTERRSHEQELTMVDDVEMWNQAPHIMLLPQVPQQQNIQ</sequence>
<keyword evidence="2" id="KW-1185">Reference proteome</keyword>
<dbReference type="InParanoid" id="A0A1Z5K589"/>
<proteinExistence type="predicted"/>
<dbReference type="Proteomes" id="UP000198406">
    <property type="component" value="Unassembled WGS sequence"/>
</dbReference>
<name>A0A1Z5K589_FISSO</name>
<dbReference type="EMBL" id="BDSP01000165">
    <property type="protein sequence ID" value="GAX21376.1"/>
    <property type="molecule type" value="Genomic_DNA"/>
</dbReference>
<protein>
    <submittedName>
        <fullName evidence="1">Uncharacterized protein</fullName>
    </submittedName>
</protein>
<reference evidence="1 2" key="1">
    <citation type="journal article" date="2015" name="Plant Cell">
        <title>Oil accumulation by the oleaginous diatom Fistulifera solaris as revealed by the genome and transcriptome.</title>
        <authorList>
            <person name="Tanaka T."/>
            <person name="Maeda Y."/>
            <person name="Veluchamy A."/>
            <person name="Tanaka M."/>
            <person name="Abida H."/>
            <person name="Marechal E."/>
            <person name="Bowler C."/>
            <person name="Muto M."/>
            <person name="Sunaga Y."/>
            <person name="Tanaka M."/>
            <person name="Yoshino T."/>
            <person name="Taniguchi T."/>
            <person name="Fukuda Y."/>
            <person name="Nemoto M."/>
            <person name="Matsumoto M."/>
            <person name="Wong P.S."/>
            <person name="Aburatani S."/>
            <person name="Fujibuchi W."/>
        </authorList>
    </citation>
    <scope>NUCLEOTIDE SEQUENCE [LARGE SCALE GENOMIC DNA]</scope>
    <source>
        <strain evidence="1 2">JPCC DA0580</strain>
    </source>
</reference>
<comment type="caution">
    <text evidence="1">The sequence shown here is derived from an EMBL/GenBank/DDBJ whole genome shotgun (WGS) entry which is preliminary data.</text>
</comment>
<evidence type="ECO:0000313" key="1">
    <source>
        <dbReference type="EMBL" id="GAX21376.1"/>
    </source>
</evidence>
<evidence type="ECO:0000313" key="2">
    <source>
        <dbReference type="Proteomes" id="UP000198406"/>
    </source>
</evidence>
<accession>A0A1Z5K589</accession>
<organism evidence="1 2">
    <name type="scientific">Fistulifera solaris</name>
    <name type="common">Oleaginous diatom</name>
    <dbReference type="NCBI Taxonomy" id="1519565"/>
    <lineage>
        <taxon>Eukaryota</taxon>
        <taxon>Sar</taxon>
        <taxon>Stramenopiles</taxon>
        <taxon>Ochrophyta</taxon>
        <taxon>Bacillariophyta</taxon>
        <taxon>Bacillariophyceae</taxon>
        <taxon>Bacillariophycidae</taxon>
        <taxon>Naviculales</taxon>
        <taxon>Naviculaceae</taxon>
        <taxon>Fistulifera</taxon>
    </lineage>
</organism>
<dbReference type="AlphaFoldDB" id="A0A1Z5K589"/>